<reference evidence="1" key="1">
    <citation type="journal article" date="2015" name="Nature">
        <title>Complex archaea that bridge the gap between prokaryotes and eukaryotes.</title>
        <authorList>
            <person name="Spang A."/>
            <person name="Saw J.H."/>
            <person name="Jorgensen S.L."/>
            <person name="Zaremba-Niedzwiedzka K."/>
            <person name="Martijn J."/>
            <person name="Lind A.E."/>
            <person name="van Eijk R."/>
            <person name="Schleper C."/>
            <person name="Guy L."/>
            <person name="Ettema T.J."/>
        </authorList>
    </citation>
    <scope>NUCLEOTIDE SEQUENCE</scope>
</reference>
<sequence length="162" mass="18821">MSENISVSSLNIPWTKVTDLNIIWPQTQRMPRPYEEVNLAKFMQLMFLSEYSLRGIHFASLYINVPDDEAIKHDRDQLWDVNFYWFPSYGVANASLSTYMRQQIGTELGIFIPEQGEAVDGHIMRFFHIGCKHVDETYSSNPMYVKKTICNSCGMTRNYDSS</sequence>
<proteinExistence type="predicted"/>
<dbReference type="AlphaFoldDB" id="A0A0F9SIP7"/>
<name>A0A0F9SIP7_9ZZZZ</name>
<organism evidence="1">
    <name type="scientific">marine sediment metagenome</name>
    <dbReference type="NCBI Taxonomy" id="412755"/>
    <lineage>
        <taxon>unclassified sequences</taxon>
        <taxon>metagenomes</taxon>
        <taxon>ecological metagenomes</taxon>
    </lineage>
</organism>
<accession>A0A0F9SIP7</accession>
<dbReference type="EMBL" id="LAZR01000486">
    <property type="protein sequence ID" value="KKN66934.1"/>
    <property type="molecule type" value="Genomic_DNA"/>
</dbReference>
<gene>
    <name evidence="1" type="ORF">LCGC14_0466140</name>
</gene>
<comment type="caution">
    <text evidence="1">The sequence shown here is derived from an EMBL/GenBank/DDBJ whole genome shotgun (WGS) entry which is preliminary data.</text>
</comment>
<protein>
    <submittedName>
        <fullName evidence="1">Uncharacterized protein</fullName>
    </submittedName>
</protein>
<evidence type="ECO:0000313" key="1">
    <source>
        <dbReference type="EMBL" id="KKN66934.1"/>
    </source>
</evidence>